<dbReference type="RefSeq" id="WP_190431333.1">
    <property type="nucleotide sequence ID" value="NZ_JAMPKM010000001.1"/>
</dbReference>
<protein>
    <submittedName>
        <fullName evidence="1">F420-0:Gamma-glutamyl ligase</fullName>
    </submittedName>
</protein>
<evidence type="ECO:0000313" key="2">
    <source>
        <dbReference type="Proteomes" id="UP001464891"/>
    </source>
</evidence>
<evidence type="ECO:0000313" key="1">
    <source>
        <dbReference type="EMBL" id="MEP0815796.1"/>
    </source>
</evidence>
<gene>
    <name evidence="1" type="ORF">NC998_01660</name>
</gene>
<organism evidence="1 2">
    <name type="scientific">Trichocoleus desertorum GB2-A4</name>
    <dbReference type="NCBI Taxonomy" id="2933944"/>
    <lineage>
        <taxon>Bacteria</taxon>
        <taxon>Bacillati</taxon>
        <taxon>Cyanobacteriota</taxon>
        <taxon>Cyanophyceae</taxon>
        <taxon>Leptolyngbyales</taxon>
        <taxon>Trichocoleusaceae</taxon>
        <taxon>Trichocoleus</taxon>
    </lineage>
</organism>
<proteinExistence type="predicted"/>
<dbReference type="Proteomes" id="UP001464891">
    <property type="component" value="Unassembled WGS sequence"/>
</dbReference>
<dbReference type="GO" id="GO:0016874">
    <property type="term" value="F:ligase activity"/>
    <property type="evidence" value="ECO:0007669"/>
    <property type="project" value="UniProtKB-KW"/>
</dbReference>
<keyword evidence="2" id="KW-1185">Reference proteome</keyword>
<dbReference type="SUPFAM" id="SSF144010">
    <property type="entry name" value="CofE-like"/>
    <property type="match status" value="1"/>
</dbReference>
<name>A0ABV0J449_9CYAN</name>
<keyword evidence="1" id="KW-0436">Ligase</keyword>
<sequence length="399" mass="43597">MGSIGIGLGAAALLVGLGGLALESQYRRRPGNDLELTSGNWQLEVYEPQRYVLVGELELCNRTRSLEIMVPEVQAQVKLLSKASLEGVTHTTRVIPNHADTPARPDDYWFGYIVKIGKSTRLQVVVEMQGEDLTPLQVAWIQIRYVTYGPEGRIPKVRHVIVPLQFPTPETAPSRWRPATNADVLPIRTHLLTHLDDPVEVIKRYVAPYSQPGDVVTLGESPVAIMQGRFRHPTQVKPGWVAKRLCYFFLPTSSLATACGLQALVDIVGPGRVVFAFVVGAIAKIFGKPGMFYQLAGEQARLIDDVTGTLPPYDQFIVMGPENPQQVVDQIYRETGLLAAIVDVNDLKAVKILAASPGLTQTFLEQALISNPAGNSDEQTPIVLIRPTDANGSVKPAVS</sequence>
<dbReference type="EMBL" id="JAMPKM010000001">
    <property type="protein sequence ID" value="MEP0815796.1"/>
    <property type="molecule type" value="Genomic_DNA"/>
</dbReference>
<accession>A0ABV0J449</accession>
<reference evidence="1 2" key="1">
    <citation type="submission" date="2022-04" db="EMBL/GenBank/DDBJ databases">
        <title>Positive selection, recombination, and allopatry shape intraspecific diversity of widespread and dominant cyanobacteria.</title>
        <authorList>
            <person name="Wei J."/>
            <person name="Shu W."/>
            <person name="Hu C."/>
        </authorList>
    </citation>
    <scope>NUCLEOTIDE SEQUENCE [LARGE SCALE GENOMIC DNA]</scope>
    <source>
        <strain evidence="1 2">GB2-A4</strain>
    </source>
</reference>
<comment type="caution">
    <text evidence="1">The sequence shown here is derived from an EMBL/GenBank/DDBJ whole genome shotgun (WGS) entry which is preliminary data.</text>
</comment>